<evidence type="ECO:0000313" key="2">
    <source>
        <dbReference type="Proteomes" id="UP001632037"/>
    </source>
</evidence>
<proteinExistence type="predicted"/>
<sequence>MAKNGWKPLTKQTLYDYLMEPYEPRPATAMLEGYPRLYNGEYGPTAQALKSGATPSGAFFYFVQPTLWEDIAAASNATSPRRWTRELQDSM</sequence>
<keyword evidence="2" id="KW-1185">Reference proteome</keyword>
<organism evidence="1 2">
    <name type="scientific">Phytophthora oleae</name>
    <dbReference type="NCBI Taxonomy" id="2107226"/>
    <lineage>
        <taxon>Eukaryota</taxon>
        <taxon>Sar</taxon>
        <taxon>Stramenopiles</taxon>
        <taxon>Oomycota</taxon>
        <taxon>Peronosporomycetes</taxon>
        <taxon>Peronosporales</taxon>
        <taxon>Peronosporaceae</taxon>
        <taxon>Phytophthora</taxon>
    </lineage>
</organism>
<protein>
    <submittedName>
        <fullName evidence="1">Uncharacterized protein</fullName>
    </submittedName>
</protein>
<name>A0ABD3ETD2_9STRA</name>
<dbReference type="EMBL" id="JBIMZQ010000079">
    <property type="protein sequence ID" value="KAL3656516.1"/>
    <property type="molecule type" value="Genomic_DNA"/>
</dbReference>
<dbReference type="AlphaFoldDB" id="A0ABD3ETD2"/>
<gene>
    <name evidence="1" type="ORF">V7S43_018596</name>
</gene>
<accession>A0ABD3ETD2</accession>
<dbReference type="PANTHER" id="PTHR37069">
    <property type="entry name" value="DDE_TNP_1_7 DOMAIN-CONTAINING PROTEIN"/>
    <property type="match status" value="1"/>
</dbReference>
<comment type="caution">
    <text evidence="1">The sequence shown here is derived from an EMBL/GenBank/DDBJ whole genome shotgun (WGS) entry which is preliminary data.</text>
</comment>
<dbReference type="PANTHER" id="PTHR37069:SF2">
    <property type="entry name" value="PIGGYBAC TRANSPOSABLE ELEMENT-DERIVED PROTEIN DOMAIN-CONTAINING PROTEIN"/>
    <property type="match status" value="1"/>
</dbReference>
<evidence type="ECO:0000313" key="1">
    <source>
        <dbReference type="EMBL" id="KAL3656516.1"/>
    </source>
</evidence>
<reference evidence="1 2" key="1">
    <citation type="submission" date="2024-09" db="EMBL/GenBank/DDBJ databases">
        <title>Genome sequencing and assembly of Phytophthora oleae, isolate VK10A, causative agent of rot of olive drupes.</title>
        <authorList>
            <person name="Conti Taguali S."/>
            <person name="Riolo M."/>
            <person name="La Spada F."/>
            <person name="Cacciola S.O."/>
            <person name="Dionisio G."/>
        </authorList>
    </citation>
    <scope>NUCLEOTIDE SEQUENCE [LARGE SCALE GENOMIC DNA]</scope>
    <source>
        <strain evidence="1 2">VK10A</strain>
    </source>
</reference>
<dbReference type="Proteomes" id="UP001632037">
    <property type="component" value="Unassembled WGS sequence"/>
</dbReference>